<feature type="compositionally biased region" description="Polar residues" evidence="1">
    <location>
        <begin position="47"/>
        <end position="59"/>
    </location>
</feature>
<proteinExistence type="predicted"/>
<gene>
    <name evidence="2" type="ORF">Ccrd_021707</name>
</gene>
<protein>
    <submittedName>
        <fullName evidence="2">Uncharacterized protein</fullName>
    </submittedName>
</protein>
<dbReference type="Proteomes" id="UP000243975">
    <property type="component" value="Unassembled WGS sequence"/>
</dbReference>
<dbReference type="Gramene" id="KVI00061">
    <property type="protein sequence ID" value="KVI00061"/>
    <property type="gene ID" value="Ccrd_021707"/>
</dbReference>
<feature type="non-terminal residue" evidence="2">
    <location>
        <position position="129"/>
    </location>
</feature>
<evidence type="ECO:0000256" key="1">
    <source>
        <dbReference type="SAM" id="MobiDB-lite"/>
    </source>
</evidence>
<reference evidence="2 3" key="1">
    <citation type="journal article" date="2016" name="Sci. Rep.">
        <title>The genome sequence of the outbreeding globe artichoke constructed de novo incorporating a phase-aware low-pass sequencing strategy of F1 progeny.</title>
        <authorList>
            <person name="Scaglione D."/>
            <person name="Reyes-Chin-Wo S."/>
            <person name="Acquadro A."/>
            <person name="Froenicke L."/>
            <person name="Portis E."/>
            <person name="Beitel C."/>
            <person name="Tirone M."/>
            <person name="Mauro R."/>
            <person name="Lo Monaco A."/>
            <person name="Mauromicale G."/>
            <person name="Faccioli P."/>
            <person name="Cattivelli L."/>
            <person name="Rieseberg L."/>
            <person name="Michelmore R."/>
            <person name="Lanteri S."/>
        </authorList>
    </citation>
    <scope>NUCLEOTIDE SEQUENCE [LARGE SCALE GENOMIC DNA]</scope>
    <source>
        <strain evidence="2">2C</strain>
    </source>
</reference>
<organism evidence="2 3">
    <name type="scientific">Cynara cardunculus var. scolymus</name>
    <name type="common">Globe artichoke</name>
    <name type="synonym">Cynara scolymus</name>
    <dbReference type="NCBI Taxonomy" id="59895"/>
    <lineage>
        <taxon>Eukaryota</taxon>
        <taxon>Viridiplantae</taxon>
        <taxon>Streptophyta</taxon>
        <taxon>Embryophyta</taxon>
        <taxon>Tracheophyta</taxon>
        <taxon>Spermatophyta</taxon>
        <taxon>Magnoliopsida</taxon>
        <taxon>eudicotyledons</taxon>
        <taxon>Gunneridae</taxon>
        <taxon>Pentapetalae</taxon>
        <taxon>asterids</taxon>
        <taxon>campanulids</taxon>
        <taxon>Asterales</taxon>
        <taxon>Asteraceae</taxon>
        <taxon>Carduoideae</taxon>
        <taxon>Cardueae</taxon>
        <taxon>Carduinae</taxon>
        <taxon>Cynara</taxon>
    </lineage>
</organism>
<comment type="caution">
    <text evidence="2">The sequence shown here is derived from an EMBL/GenBank/DDBJ whole genome shotgun (WGS) entry which is preliminary data.</text>
</comment>
<dbReference type="EMBL" id="LEKV01003401">
    <property type="protein sequence ID" value="KVI00061.1"/>
    <property type="molecule type" value="Genomic_DNA"/>
</dbReference>
<evidence type="ECO:0000313" key="2">
    <source>
        <dbReference type="EMBL" id="KVI00061.1"/>
    </source>
</evidence>
<dbReference type="AlphaFoldDB" id="A0A124SEG7"/>
<feature type="non-terminal residue" evidence="2">
    <location>
        <position position="1"/>
    </location>
</feature>
<accession>A0A124SEG7</accession>
<sequence length="129" mass="13836">RTISESFKSAPTFSKPFFSSSNVIWPLPSASIILNISLSPAISSSDRIASVGKEQQNQEAYLEPHHQPEPKGAVSLLLGSRTSILLTKSFALSDMLGHGSDAKSRSPFNTCSNIPCSVSDSDHNSTTKK</sequence>
<feature type="region of interest" description="Disordered" evidence="1">
    <location>
        <begin position="47"/>
        <end position="69"/>
    </location>
</feature>
<keyword evidence="3" id="KW-1185">Reference proteome</keyword>
<feature type="region of interest" description="Disordered" evidence="1">
    <location>
        <begin position="98"/>
        <end position="129"/>
    </location>
</feature>
<feature type="compositionally biased region" description="Polar residues" evidence="1">
    <location>
        <begin position="106"/>
        <end position="119"/>
    </location>
</feature>
<name>A0A124SEG7_CYNCS</name>
<feature type="compositionally biased region" description="Basic and acidic residues" evidence="1">
    <location>
        <begin position="120"/>
        <end position="129"/>
    </location>
</feature>
<evidence type="ECO:0000313" key="3">
    <source>
        <dbReference type="Proteomes" id="UP000243975"/>
    </source>
</evidence>